<dbReference type="Pfam" id="PF12146">
    <property type="entry name" value="Hydrolase_4"/>
    <property type="match status" value="1"/>
</dbReference>
<feature type="domain" description="Serine aminopeptidase S33" evidence="2">
    <location>
        <begin position="48"/>
        <end position="147"/>
    </location>
</feature>
<organism evidence="3 4">
    <name type="scientific">Roseateles oligotrophus</name>
    <dbReference type="NCBI Taxonomy" id="1769250"/>
    <lineage>
        <taxon>Bacteria</taxon>
        <taxon>Pseudomonadati</taxon>
        <taxon>Pseudomonadota</taxon>
        <taxon>Betaproteobacteria</taxon>
        <taxon>Burkholderiales</taxon>
        <taxon>Sphaerotilaceae</taxon>
        <taxon>Roseateles</taxon>
    </lineage>
</organism>
<dbReference type="InterPro" id="IPR022742">
    <property type="entry name" value="Hydrolase_4"/>
</dbReference>
<dbReference type="Gene3D" id="3.40.50.1820">
    <property type="entry name" value="alpha/beta hydrolase"/>
    <property type="match status" value="1"/>
</dbReference>
<dbReference type="InterPro" id="IPR017208">
    <property type="entry name" value="UCP037442_abhydr"/>
</dbReference>
<keyword evidence="4" id="KW-1185">Reference proteome</keyword>
<dbReference type="PIRSF" id="PIRSF037442">
    <property type="entry name" value="UCP037442_abhydr"/>
    <property type="match status" value="1"/>
</dbReference>
<evidence type="ECO:0000259" key="2">
    <source>
        <dbReference type="Pfam" id="PF12146"/>
    </source>
</evidence>
<dbReference type="SUPFAM" id="SSF53474">
    <property type="entry name" value="alpha/beta-Hydrolases"/>
    <property type="match status" value="1"/>
</dbReference>
<evidence type="ECO:0000313" key="4">
    <source>
        <dbReference type="Proteomes" id="UP001209701"/>
    </source>
</evidence>
<proteinExistence type="predicted"/>
<protein>
    <submittedName>
        <fullName evidence="3">Alpha/beta hydrolase</fullName>
    </submittedName>
</protein>
<gene>
    <name evidence="3" type="ORF">LNV07_07040</name>
</gene>
<keyword evidence="3" id="KW-0378">Hydrolase</keyword>
<dbReference type="EMBL" id="JAJIRN010000003">
    <property type="protein sequence ID" value="MCV2367849.1"/>
    <property type="molecule type" value="Genomic_DNA"/>
</dbReference>
<dbReference type="InterPro" id="IPR029058">
    <property type="entry name" value="AB_hydrolase_fold"/>
</dbReference>
<reference evidence="3 4" key="1">
    <citation type="submission" date="2021-11" db="EMBL/GenBank/DDBJ databases">
        <authorList>
            <person name="Liang Q."/>
            <person name="Mou H."/>
            <person name="Liu Z."/>
        </authorList>
    </citation>
    <scope>NUCLEOTIDE SEQUENCE [LARGE SCALE GENOMIC DNA]</scope>
    <source>
        <strain evidence="3 4">CHU3</strain>
    </source>
</reference>
<accession>A0ABT2YCT1</accession>
<sequence length="325" mass="35117">MNTDQNPSQSPAPTPSAAPRGPRPLQLRCADGRLLNACWYEPDAAAGPVRAVAVVSPAMAVSSPFYRGFAEWLSGRGYAVLSYDYRGIGANLQGPLRGEGAGLRDWAKLDMAAALRAADKRRQLERREQGHAIGLLAIGHSFGGNAVGLAPGFEQVDALLGVAAQAADWRFWSGLQRAKAAMFFHALLPGLSHMFGHAPGWLLGARAEGLPKLAALDWARWGRRKGYMFTDPALQAELGFHRFTGPVHLWNISDDTLFGPGPAVDHLGKQFSSASVARHTLDPRALGLRAIGHFGMFRRDLGERIWPLLLAPVEQATPVLRARLA</sequence>
<feature type="region of interest" description="Disordered" evidence="1">
    <location>
        <begin position="1"/>
        <end position="24"/>
    </location>
</feature>
<evidence type="ECO:0000256" key="1">
    <source>
        <dbReference type="SAM" id="MobiDB-lite"/>
    </source>
</evidence>
<comment type="caution">
    <text evidence="3">The sequence shown here is derived from an EMBL/GenBank/DDBJ whole genome shotgun (WGS) entry which is preliminary data.</text>
</comment>
<dbReference type="RefSeq" id="WP_263570474.1">
    <property type="nucleotide sequence ID" value="NZ_JAJIRN010000003.1"/>
</dbReference>
<dbReference type="GO" id="GO:0016787">
    <property type="term" value="F:hydrolase activity"/>
    <property type="evidence" value="ECO:0007669"/>
    <property type="project" value="UniProtKB-KW"/>
</dbReference>
<dbReference type="Proteomes" id="UP001209701">
    <property type="component" value="Unassembled WGS sequence"/>
</dbReference>
<evidence type="ECO:0000313" key="3">
    <source>
        <dbReference type="EMBL" id="MCV2367849.1"/>
    </source>
</evidence>
<name>A0ABT2YCT1_9BURK</name>